<dbReference type="Proteomes" id="UP000675881">
    <property type="component" value="Chromosome 14"/>
</dbReference>
<keyword evidence="2" id="KW-1185">Reference proteome</keyword>
<gene>
    <name evidence="1" type="ORF">LSAA_4924</name>
</gene>
<accession>A0A7R8CK24</accession>
<dbReference type="AlphaFoldDB" id="A0A7R8CK24"/>
<proteinExistence type="predicted"/>
<dbReference type="EMBL" id="HG994593">
    <property type="protein sequence ID" value="CAF2846420.1"/>
    <property type="molecule type" value="Genomic_DNA"/>
</dbReference>
<name>A0A7R8CK24_LEPSM</name>
<reference evidence="1" key="1">
    <citation type="submission" date="2021-02" db="EMBL/GenBank/DDBJ databases">
        <authorList>
            <person name="Bekaert M."/>
        </authorList>
    </citation>
    <scope>NUCLEOTIDE SEQUENCE</scope>
    <source>
        <strain evidence="1">IoA-00</strain>
    </source>
</reference>
<protein>
    <submittedName>
        <fullName evidence="1">SLC12A2</fullName>
    </submittedName>
</protein>
<evidence type="ECO:0000313" key="1">
    <source>
        <dbReference type="EMBL" id="CAF2846420.1"/>
    </source>
</evidence>
<organism evidence="1 2">
    <name type="scientific">Lepeophtheirus salmonis</name>
    <name type="common">Salmon louse</name>
    <name type="synonym">Caligus salmonis</name>
    <dbReference type="NCBI Taxonomy" id="72036"/>
    <lineage>
        <taxon>Eukaryota</taxon>
        <taxon>Metazoa</taxon>
        <taxon>Ecdysozoa</taxon>
        <taxon>Arthropoda</taxon>
        <taxon>Crustacea</taxon>
        <taxon>Multicrustacea</taxon>
        <taxon>Hexanauplia</taxon>
        <taxon>Copepoda</taxon>
        <taxon>Siphonostomatoida</taxon>
        <taxon>Caligidae</taxon>
        <taxon>Lepeophtheirus</taxon>
    </lineage>
</organism>
<sequence>MAHINWNEIPKDSLPCTPNLGYPGICIVRQFQPKHDPPIDLIMRPSSAPLSFRVSYVKMRKKKEDVLMIKTNVEARVNRIDHGYGQIQTNVEEARMMMKIIIMVEDKKNVVETRIEDENLKNSNEKDVSKKVVLEKNQNCPKVGGNFEAIDPNSGKWFQGKFIGRAGKANGRYKRLYNI</sequence>
<evidence type="ECO:0000313" key="2">
    <source>
        <dbReference type="Proteomes" id="UP000675881"/>
    </source>
</evidence>